<dbReference type="SUPFAM" id="SSF47323">
    <property type="entry name" value="Anticodon-binding domain of a subclass of class I aminoacyl-tRNA synthetases"/>
    <property type="match status" value="1"/>
</dbReference>
<dbReference type="EMBL" id="JALJOQ010000106">
    <property type="protein sequence ID" value="KAK9797446.1"/>
    <property type="molecule type" value="Genomic_DNA"/>
</dbReference>
<evidence type="ECO:0000256" key="9">
    <source>
        <dbReference type="ARBA" id="ARBA00022917"/>
    </source>
</evidence>
<evidence type="ECO:0000256" key="14">
    <source>
        <dbReference type="RuleBase" id="RU363035"/>
    </source>
</evidence>
<dbReference type="NCBIfam" id="NF004349">
    <property type="entry name" value="PRK05729.1"/>
    <property type="match status" value="1"/>
</dbReference>
<dbReference type="InterPro" id="IPR014729">
    <property type="entry name" value="Rossmann-like_a/b/a_fold"/>
</dbReference>
<dbReference type="GO" id="GO:0009791">
    <property type="term" value="P:post-embryonic development"/>
    <property type="evidence" value="ECO:0007669"/>
    <property type="project" value="UniProtKB-ARBA"/>
</dbReference>
<evidence type="ECO:0000256" key="3">
    <source>
        <dbReference type="ARBA" id="ARBA00005594"/>
    </source>
</evidence>
<dbReference type="PRINTS" id="PR00986">
    <property type="entry name" value="TRNASYNTHVAL"/>
</dbReference>
<dbReference type="AlphaFoldDB" id="A0AAW1NWT1"/>
<comment type="catalytic activity">
    <reaction evidence="13">
        <text>tRNA(Val) + L-valine + ATP = L-valyl-tRNA(Val) + AMP + diphosphate</text>
        <dbReference type="Rhea" id="RHEA:10704"/>
        <dbReference type="Rhea" id="RHEA-COMP:9672"/>
        <dbReference type="Rhea" id="RHEA-COMP:9708"/>
        <dbReference type="ChEBI" id="CHEBI:30616"/>
        <dbReference type="ChEBI" id="CHEBI:33019"/>
        <dbReference type="ChEBI" id="CHEBI:57762"/>
        <dbReference type="ChEBI" id="CHEBI:78442"/>
        <dbReference type="ChEBI" id="CHEBI:78537"/>
        <dbReference type="ChEBI" id="CHEBI:456215"/>
        <dbReference type="EC" id="6.1.1.9"/>
    </reaction>
</comment>
<dbReference type="HAMAP" id="MF_02004">
    <property type="entry name" value="Val_tRNA_synth_type1"/>
    <property type="match status" value="1"/>
</dbReference>
<dbReference type="PANTHER" id="PTHR11946:SF109">
    <property type="entry name" value="VALINE--TRNA LIGASE"/>
    <property type="match status" value="1"/>
</dbReference>
<keyword evidence="9 14" id="KW-0648">Protein biosynthesis</keyword>
<evidence type="ECO:0000256" key="6">
    <source>
        <dbReference type="ARBA" id="ARBA00022598"/>
    </source>
</evidence>
<feature type="region of interest" description="Disordered" evidence="15">
    <location>
        <begin position="1"/>
        <end position="80"/>
    </location>
</feature>
<dbReference type="Gene3D" id="3.90.740.10">
    <property type="entry name" value="Valyl/Leucyl/Isoleucyl-tRNA synthetase, editing domain"/>
    <property type="match status" value="1"/>
</dbReference>
<evidence type="ECO:0000256" key="7">
    <source>
        <dbReference type="ARBA" id="ARBA00022741"/>
    </source>
</evidence>
<dbReference type="PROSITE" id="PS00178">
    <property type="entry name" value="AA_TRNA_LIGASE_I"/>
    <property type="match status" value="1"/>
</dbReference>
<dbReference type="FunFam" id="1.10.730.10:FF:000009">
    <property type="entry name" value="Valine--tRNA ligase, mitochondrial"/>
    <property type="match status" value="1"/>
</dbReference>
<comment type="subcellular location">
    <subcellularLocation>
        <location evidence="2">Cytoplasm</location>
    </subcellularLocation>
    <subcellularLocation>
        <location evidence="1">Mitochondrion</location>
    </subcellularLocation>
</comment>
<keyword evidence="6 14" id="KW-0436">Ligase</keyword>
<keyword evidence="19" id="KW-1185">Reference proteome</keyword>
<evidence type="ECO:0000313" key="18">
    <source>
        <dbReference type="EMBL" id="KAK9797446.1"/>
    </source>
</evidence>
<evidence type="ECO:0000256" key="15">
    <source>
        <dbReference type="SAM" id="MobiDB-lite"/>
    </source>
</evidence>
<dbReference type="Pfam" id="PF00133">
    <property type="entry name" value="tRNA-synt_1"/>
    <property type="match status" value="1"/>
</dbReference>
<dbReference type="FunFam" id="3.40.50.620:FF:000020">
    <property type="entry name" value="Valine--tRNA ligase, mitochondrial"/>
    <property type="match status" value="1"/>
</dbReference>
<keyword evidence="10 14" id="KW-0030">Aminoacyl-tRNA synthetase</keyword>
<dbReference type="PANTHER" id="PTHR11946">
    <property type="entry name" value="VALYL-TRNA SYNTHETASES"/>
    <property type="match status" value="1"/>
</dbReference>
<feature type="domain" description="Methionyl/Valyl/Leucyl/Isoleucyl-tRNA synthetase anticodon-binding" evidence="17">
    <location>
        <begin position="786"/>
        <end position="935"/>
    </location>
</feature>
<dbReference type="SUPFAM" id="SSF50677">
    <property type="entry name" value="ValRS/IleRS/LeuRS editing domain"/>
    <property type="match status" value="1"/>
</dbReference>
<gene>
    <name evidence="18" type="ORF">WJX73_007614</name>
</gene>
<feature type="compositionally biased region" description="Low complexity" evidence="15">
    <location>
        <begin position="41"/>
        <end position="56"/>
    </location>
</feature>
<dbReference type="FunFam" id="3.90.740.10:FF:000005">
    <property type="entry name" value="Valine--tRNA ligase, mitochondrial"/>
    <property type="match status" value="1"/>
</dbReference>
<dbReference type="InterPro" id="IPR001412">
    <property type="entry name" value="aa-tRNA-synth_I_CS"/>
</dbReference>
<dbReference type="InterPro" id="IPR002300">
    <property type="entry name" value="aa-tRNA-synth_Ia"/>
</dbReference>
<dbReference type="CDD" id="cd07962">
    <property type="entry name" value="Anticodon_Ia_Val"/>
    <property type="match status" value="1"/>
</dbReference>
<dbReference type="InterPro" id="IPR033705">
    <property type="entry name" value="Anticodon_Ia_Val"/>
</dbReference>
<dbReference type="Gene3D" id="1.10.287.380">
    <property type="entry name" value="Valyl-tRNA synthetase, C-terminal domain"/>
    <property type="match status" value="1"/>
</dbReference>
<feature type="compositionally biased region" description="Polar residues" evidence="15">
    <location>
        <begin position="1"/>
        <end position="12"/>
    </location>
</feature>
<dbReference type="Gene3D" id="1.10.730.10">
    <property type="entry name" value="Isoleucyl-tRNA Synthetase, Domain 1"/>
    <property type="match status" value="1"/>
</dbReference>
<organism evidence="18 19">
    <name type="scientific">Symbiochloris irregularis</name>
    <dbReference type="NCBI Taxonomy" id="706552"/>
    <lineage>
        <taxon>Eukaryota</taxon>
        <taxon>Viridiplantae</taxon>
        <taxon>Chlorophyta</taxon>
        <taxon>core chlorophytes</taxon>
        <taxon>Trebouxiophyceae</taxon>
        <taxon>Trebouxiales</taxon>
        <taxon>Trebouxiaceae</taxon>
        <taxon>Symbiochloris</taxon>
    </lineage>
</organism>
<dbReference type="Pfam" id="PF08264">
    <property type="entry name" value="Anticodon_1"/>
    <property type="match status" value="1"/>
</dbReference>
<dbReference type="Proteomes" id="UP001465755">
    <property type="component" value="Unassembled WGS sequence"/>
</dbReference>
<evidence type="ECO:0000256" key="1">
    <source>
        <dbReference type="ARBA" id="ARBA00004173"/>
    </source>
</evidence>
<dbReference type="GO" id="GO:0005829">
    <property type="term" value="C:cytosol"/>
    <property type="evidence" value="ECO:0007669"/>
    <property type="project" value="TreeGrafter"/>
</dbReference>
<evidence type="ECO:0000256" key="8">
    <source>
        <dbReference type="ARBA" id="ARBA00022840"/>
    </source>
</evidence>
<dbReference type="InterPro" id="IPR002303">
    <property type="entry name" value="Valyl-tRNA_ligase"/>
</dbReference>
<evidence type="ECO:0000256" key="13">
    <source>
        <dbReference type="ARBA" id="ARBA00047552"/>
    </source>
</evidence>
<evidence type="ECO:0000256" key="10">
    <source>
        <dbReference type="ARBA" id="ARBA00023146"/>
    </source>
</evidence>
<dbReference type="GO" id="GO:0048608">
    <property type="term" value="P:reproductive structure development"/>
    <property type="evidence" value="ECO:0007669"/>
    <property type="project" value="UniProtKB-ARBA"/>
</dbReference>
<dbReference type="InterPro" id="IPR009008">
    <property type="entry name" value="Val/Leu/Ile-tRNA-synth_edit"/>
</dbReference>
<evidence type="ECO:0000313" key="19">
    <source>
        <dbReference type="Proteomes" id="UP001465755"/>
    </source>
</evidence>
<evidence type="ECO:0000256" key="4">
    <source>
        <dbReference type="ARBA" id="ARBA00013169"/>
    </source>
</evidence>
<dbReference type="NCBIfam" id="TIGR00422">
    <property type="entry name" value="valS"/>
    <property type="match status" value="1"/>
</dbReference>
<evidence type="ECO:0000256" key="2">
    <source>
        <dbReference type="ARBA" id="ARBA00004496"/>
    </source>
</evidence>
<evidence type="ECO:0000259" key="16">
    <source>
        <dbReference type="Pfam" id="PF00133"/>
    </source>
</evidence>
<keyword evidence="8 14" id="KW-0067">ATP-binding</keyword>
<evidence type="ECO:0000256" key="11">
    <source>
        <dbReference type="ARBA" id="ARBA00029936"/>
    </source>
</evidence>
<feature type="compositionally biased region" description="Basic and acidic residues" evidence="15">
    <location>
        <begin position="69"/>
        <end position="78"/>
    </location>
</feature>
<dbReference type="GO" id="GO:0005739">
    <property type="term" value="C:mitochondrion"/>
    <property type="evidence" value="ECO:0007669"/>
    <property type="project" value="UniProtKB-SubCell"/>
</dbReference>
<dbReference type="GO" id="GO:0004832">
    <property type="term" value="F:valine-tRNA ligase activity"/>
    <property type="evidence" value="ECO:0007669"/>
    <property type="project" value="UniProtKB-EC"/>
</dbReference>
<evidence type="ECO:0000256" key="12">
    <source>
        <dbReference type="ARBA" id="ARBA00040837"/>
    </source>
</evidence>
<dbReference type="GO" id="GO:0006438">
    <property type="term" value="P:valyl-tRNA aminoacylation"/>
    <property type="evidence" value="ECO:0007669"/>
    <property type="project" value="InterPro"/>
</dbReference>
<evidence type="ECO:0000256" key="5">
    <source>
        <dbReference type="ARBA" id="ARBA00022490"/>
    </source>
</evidence>
<keyword evidence="5" id="KW-0963">Cytoplasm</keyword>
<reference evidence="18 19" key="1">
    <citation type="journal article" date="2024" name="Nat. Commun.">
        <title>Phylogenomics reveals the evolutionary origins of lichenization in chlorophyte algae.</title>
        <authorList>
            <person name="Puginier C."/>
            <person name="Libourel C."/>
            <person name="Otte J."/>
            <person name="Skaloud P."/>
            <person name="Haon M."/>
            <person name="Grisel S."/>
            <person name="Petersen M."/>
            <person name="Berrin J.G."/>
            <person name="Delaux P.M."/>
            <person name="Dal Grande F."/>
            <person name="Keller J."/>
        </authorList>
    </citation>
    <scope>NUCLEOTIDE SEQUENCE [LARGE SCALE GENOMIC DNA]</scope>
    <source>
        <strain evidence="18 19">SAG 2036</strain>
    </source>
</reference>
<dbReference type="CDD" id="cd00817">
    <property type="entry name" value="ValRS_core"/>
    <property type="match status" value="1"/>
</dbReference>
<feature type="region of interest" description="Disordered" evidence="15">
    <location>
        <begin position="1041"/>
        <end position="1060"/>
    </location>
</feature>
<comment type="caution">
    <text evidence="18">The sequence shown here is derived from an EMBL/GenBank/DDBJ whole genome shotgun (WGS) entry which is preliminary data.</text>
</comment>
<keyword evidence="7 14" id="KW-0547">Nucleotide-binding</keyword>
<dbReference type="InterPro" id="IPR009080">
    <property type="entry name" value="tRNAsynth_Ia_anticodon-bd"/>
</dbReference>
<dbReference type="InterPro" id="IPR037118">
    <property type="entry name" value="Val-tRNA_synth_C_sf"/>
</dbReference>
<accession>A0AAW1NWT1</accession>
<dbReference type="InterPro" id="IPR013155">
    <property type="entry name" value="M/V/L/I-tRNA-synth_anticd-bd"/>
</dbReference>
<dbReference type="GO" id="GO:0005524">
    <property type="term" value="F:ATP binding"/>
    <property type="evidence" value="ECO:0007669"/>
    <property type="project" value="UniProtKB-KW"/>
</dbReference>
<evidence type="ECO:0000259" key="17">
    <source>
        <dbReference type="Pfam" id="PF08264"/>
    </source>
</evidence>
<proteinExistence type="inferred from homology"/>
<protein>
    <recommendedName>
        <fullName evidence="12">Valine--tRNA ligase, mitochondrial</fullName>
        <ecNumber evidence="4">6.1.1.9</ecNumber>
    </recommendedName>
    <alternativeName>
        <fullName evidence="11">Valyl-tRNA synthetase</fullName>
    </alternativeName>
</protein>
<sequence>MSGTAPPQQSAANGKAEEDPEKKAKKAAKQAEKDAKKAKAAAKADAAAKAKAAAASGDGGASKKAAAKKASEEKRAAEAEQMAQIIDAAKATKPGHKKDYTGEMPKAYDPKFVEAAVYAWWEGSGFFKPDASDKDTEKFTMVIPPPNVTGQLHVGHALMVALEDLLVRWHRMSGRNVLWVPGMDHAGIATQVAVEKRLQRERGVSRYDLGREAFIKEVFKWVESYGGRIQGQIRRMGASPDWDREAFTMDSQLSRAVVEAFVRLHADGLVYRHNRLVNWDCTLKTAISDIEVDYIDVPENTQLRVPGYDSPVQFGVLISFAYKLEDGEGEIVVATTRIETMLGDTAVAVHPDDPRYKHLHNKHVIHPIGDRRIPIITDAQLVDMSFGTGAVKITPAHDPNDYATGQRHNLESINILTDEGMINEAGGQFAGQPRFKARETVVAWLQDLGLYRGQAGNAMRLGLCSRSKDVIEPVLKPQWYVNCQGMAAEACTAARDGRLTILPSEYQATWFRWMENIRDWCISRQLWFGHRIPAWYVRIQGGSNAAPGGPSEDMSAWVVGRNEQEAAESARQKFPGKEFSLEQDEDVLDTWFSSGLFPFSVFGWPENTGDLQAFYPTSLLETGHDILFFWVARMVMMGMQLTKQVPFSHVYLHSMVRDAHGRKMSKSLGNVIDPLHVLEGISLKDLHATLEGGNLDPKEFAKAKEGQKKDFPEGIEECGADALRFALAAYTNQANNVNLDIKRVVAYRHWCNKLWNAVRFASKNLGDDYTPPAKLTQPSQLPWACRWILSRLNAATQTTVHAMHGYMFSDASTAIFEWWQYRLCDVFIELVKPVMSQQEGDSAERDAFRETLWLCLDNGLRLLHPFMPFVTEELWQRLPRAQWQSHIPSIMVAPYPQADSSWADSAADSSMEDALAVMKAVRSLRISYGLLHRQQPPVSIKLSIPASSPRAQALSRPDATAAIGTLAPASRVEVLTEGQEQPQACGVEIVDSEVMVCLEVGDLVDASKEIEKLGAQQGARRAALTELDKQMGASGYLKATPASVQEHNTERRASLQSETDSLEQQIQAFKRLLSSR</sequence>
<name>A0AAW1NWT1_9CHLO</name>
<dbReference type="EC" id="6.1.1.9" evidence="4"/>
<comment type="similarity">
    <text evidence="3 14">Belongs to the class-I aminoacyl-tRNA synthetase family.</text>
</comment>
<dbReference type="FunFam" id="3.40.50.620:FF:000078">
    <property type="entry name" value="Valine--tRNA ligase, mitochondrial"/>
    <property type="match status" value="1"/>
</dbReference>
<dbReference type="SUPFAM" id="SSF52374">
    <property type="entry name" value="Nucleotidylyl transferase"/>
    <property type="match status" value="1"/>
</dbReference>
<feature type="domain" description="Aminoacyl-tRNA synthetase class Ia" evidence="16">
    <location>
        <begin position="117"/>
        <end position="740"/>
    </location>
</feature>
<dbReference type="GO" id="GO:0002161">
    <property type="term" value="F:aminoacyl-tRNA deacylase activity"/>
    <property type="evidence" value="ECO:0007669"/>
    <property type="project" value="InterPro"/>
</dbReference>
<dbReference type="Gene3D" id="3.40.50.620">
    <property type="entry name" value="HUPs"/>
    <property type="match status" value="2"/>
</dbReference>